<keyword evidence="2" id="KW-0328">Glycosyltransferase</keyword>
<name>A0A4R3KWI6_9SPHI</name>
<dbReference type="CDD" id="cd04187">
    <property type="entry name" value="DPM1_like_bac"/>
    <property type="match status" value="1"/>
</dbReference>
<feature type="domain" description="Glycosyltransferase 2-like" evidence="9">
    <location>
        <begin position="6"/>
        <end position="167"/>
    </location>
</feature>
<keyword evidence="4 8" id="KW-0812">Transmembrane</keyword>
<keyword evidence="1" id="KW-1003">Cell membrane</keyword>
<dbReference type="Proteomes" id="UP000295807">
    <property type="component" value="Unassembled WGS sequence"/>
</dbReference>
<keyword evidence="7 8" id="KW-0472">Membrane</keyword>
<evidence type="ECO:0000313" key="11">
    <source>
        <dbReference type="Proteomes" id="UP000295807"/>
    </source>
</evidence>
<accession>A0A4R3KWI6</accession>
<comment type="caution">
    <text evidence="10">The sequence shown here is derived from an EMBL/GenBank/DDBJ whole genome shotgun (WGS) entry which is preliminary data.</text>
</comment>
<keyword evidence="3 10" id="KW-0808">Transferase</keyword>
<dbReference type="EMBL" id="SMAD01000003">
    <property type="protein sequence ID" value="TCS88291.1"/>
    <property type="molecule type" value="Genomic_DNA"/>
</dbReference>
<evidence type="ECO:0000259" key="9">
    <source>
        <dbReference type="Pfam" id="PF00535"/>
    </source>
</evidence>
<evidence type="ECO:0000256" key="1">
    <source>
        <dbReference type="ARBA" id="ARBA00022475"/>
    </source>
</evidence>
<sequence>MKDIAVIVPLLDEEESLPELESWISKVMDEHGFSYELLLIDDGSKDNSWEVILGLRERNPNVRAIRFRRNYGKSAALDVGFRAADARVIITMDADLQDSPDEIPELYKKITEERYDIVSGWKKRRYDPLSKTIPTKLFNAVTRKMSGIRLHDFNCGLKAYRREVVKNIEVYGEMHRYIPVLAKWAGFRRIGEQVVAHRPRKYGTTKFGMSRFIKGFLDLLSIFFVGKFSKRPMHFFGTLGVLAFFFGFAVAVWLIVEKLVAISNDLPYRNVTDQPLFFLALIAIVVGVQLFMTGFLAEMLSRNSEDRNNYQVADKVGFYSAAVS</sequence>
<dbReference type="OrthoDB" id="9807778at2"/>
<evidence type="ECO:0000256" key="6">
    <source>
        <dbReference type="ARBA" id="ARBA00022989"/>
    </source>
</evidence>
<dbReference type="GO" id="GO:0009103">
    <property type="term" value="P:lipopolysaccharide biosynthetic process"/>
    <property type="evidence" value="ECO:0007669"/>
    <property type="project" value="UniProtKB-KW"/>
</dbReference>
<dbReference type="Pfam" id="PF00535">
    <property type="entry name" value="Glycos_transf_2"/>
    <property type="match status" value="1"/>
</dbReference>
<keyword evidence="6 8" id="KW-1133">Transmembrane helix</keyword>
<feature type="transmembrane region" description="Helical" evidence="8">
    <location>
        <begin position="235"/>
        <end position="256"/>
    </location>
</feature>
<reference evidence="10 11" key="1">
    <citation type="submission" date="2019-03" db="EMBL/GenBank/DDBJ databases">
        <title>Genomic Encyclopedia of Type Strains, Phase IV (KMG-IV): sequencing the most valuable type-strain genomes for metagenomic binning, comparative biology and taxonomic classification.</title>
        <authorList>
            <person name="Goeker M."/>
        </authorList>
    </citation>
    <scope>NUCLEOTIDE SEQUENCE [LARGE SCALE GENOMIC DNA]</scope>
    <source>
        <strain evidence="10 11">DSM 21100</strain>
    </source>
</reference>
<dbReference type="PANTHER" id="PTHR48090">
    <property type="entry name" value="UNDECAPRENYL-PHOSPHATE 4-DEOXY-4-FORMAMIDO-L-ARABINOSE TRANSFERASE-RELATED"/>
    <property type="match status" value="1"/>
</dbReference>
<gene>
    <name evidence="10" type="ORF">EDD80_103154</name>
</gene>
<dbReference type="Gene3D" id="3.90.550.10">
    <property type="entry name" value="Spore Coat Polysaccharide Biosynthesis Protein SpsA, Chain A"/>
    <property type="match status" value="1"/>
</dbReference>
<protein>
    <submittedName>
        <fullName evidence="10">Glycosyltransferase involved in cell wall biosynthesis</fullName>
    </submittedName>
</protein>
<dbReference type="InterPro" id="IPR029044">
    <property type="entry name" value="Nucleotide-diphossugar_trans"/>
</dbReference>
<keyword evidence="11" id="KW-1185">Reference proteome</keyword>
<dbReference type="SUPFAM" id="SSF53448">
    <property type="entry name" value="Nucleotide-diphospho-sugar transferases"/>
    <property type="match status" value="1"/>
</dbReference>
<evidence type="ECO:0000256" key="8">
    <source>
        <dbReference type="SAM" id="Phobius"/>
    </source>
</evidence>
<dbReference type="InterPro" id="IPR050256">
    <property type="entry name" value="Glycosyltransferase_2"/>
</dbReference>
<keyword evidence="5" id="KW-0448">Lipopolysaccharide biosynthesis</keyword>
<dbReference type="GO" id="GO:0005886">
    <property type="term" value="C:plasma membrane"/>
    <property type="evidence" value="ECO:0007669"/>
    <property type="project" value="TreeGrafter"/>
</dbReference>
<evidence type="ECO:0000256" key="4">
    <source>
        <dbReference type="ARBA" id="ARBA00022692"/>
    </source>
</evidence>
<dbReference type="PANTHER" id="PTHR48090:SF3">
    <property type="entry name" value="UNDECAPRENYL-PHOSPHATE 4-DEOXY-4-FORMAMIDO-L-ARABINOSE TRANSFERASE"/>
    <property type="match status" value="1"/>
</dbReference>
<evidence type="ECO:0000256" key="5">
    <source>
        <dbReference type="ARBA" id="ARBA00022985"/>
    </source>
</evidence>
<dbReference type="GO" id="GO:0099621">
    <property type="term" value="F:undecaprenyl-phosphate 4-deoxy-4-formamido-L-arabinose transferase activity"/>
    <property type="evidence" value="ECO:0007669"/>
    <property type="project" value="TreeGrafter"/>
</dbReference>
<evidence type="ECO:0000313" key="10">
    <source>
        <dbReference type="EMBL" id="TCS88291.1"/>
    </source>
</evidence>
<feature type="transmembrane region" description="Helical" evidence="8">
    <location>
        <begin position="276"/>
        <end position="297"/>
    </location>
</feature>
<evidence type="ECO:0000256" key="2">
    <source>
        <dbReference type="ARBA" id="ARBA00022676"/>
    </source>
</evidence>
<dbReference type="AlphaFoldDB" id="A0A4R3KWI6"/>
<evidence type="ECO:0000256" key="3">
    <source>
        <dbReference type="ARBA" id="ARBA00022679"/>
    </source>
</evidence>
<organism evidence="10 11">
    <name type="scientific">Anseongella ginsenosidimutans</name>
    <dbReference type="NCBI Taxonomy" id="496056"/>
    <lineage>
        <taxon>Bacteria</taxon>
        <taxon>Pseudomonadati</taxon>
        <taxon>Bacteroidota</taxon>
        <taxon>Sphingobacteriia</taxon>
        <taxon>Sphingobacteriales</taxon>
        <taxon>Sphingobacteriaceae</taxon>
        <taxon>Anseongella</taxon>
    </lineage>
</organism>
<dbReference type="RefSeq" id="WP_132128509.1">
    <property type="nucleotide sequence ID" value="NZ_CP042432.1"/>
</dbReference>
<evidence type="ECO:0000256" key="7">
    <source>
        <dbReference type="ARBA" id="ARBA00023136"/>
    </source>
</evidence>
<dbReference type="InterPro" id="IPR001173">
    <property type="entry name" value="Glyco_trans_2-like"/>
</dbReference>
<proteinExistence type="predicted"/>